<evidence type="ECO:0008006" key="3">
    <source>
        <dbReference type="Google" id="ProtNLM"/>
    </source>
</evidence>
<evidence type="ECO:0000313" key="2">
    <source>
        <dbReference type="Proteomes" id="UP000526734"/>
    </source>
</evidence>
<organism evidence="1 2">
    <name type="scientific">Amycolatopsis dendrobii</name>
    <dbReference type="NCBI Taxonomy" id="2760662"/>
    <lineage>
        <taxon>Bacteria</taxon>
        <taxon>Bacillati</taxon>
        <taxon>Actinomycetota</taxon>
        <taxon>Actinomycetes</taxon>
        <taxon>Pseudonocardiales</taxon>
        <taxon>Pseudonocardiaceae</taxon>
        <taxon>Amycolatopsis</taxon>
    </lineage>
</organism>
<sequence length="244" mass="25383">MAVLLAVGVVVTGCGGSGPEPGALADSATAAKLRTAFALLQGWPATDVRMSMDAGATAHACMNVKALKKPARMTLAMSKTTCAEQPGADSAVLYGDDRTVYRLSGSSCVATSHAVAPDLLRSWTRQQTYESKADDLIKAARTLTQDGNTVRADLDPAAALRMNGDDPAGAEKFTASMTATLSPDGSLRRMKIDVNTDSPDGEVAVEVEFAQPDTVDDQLALNHCTIKPGSPISSEDGLKQLLAS</sequence>
<name>A0A7W3W239_9PSEU</name>
<accession>A0A7W3W239</accession>
<dbReference type="Proteomes" id="UP000526734">
    <property type="component" value="Unassembled WGS sequence"/>
</dbReference>
<protein>
    <recommendedName>
        <fullName evidence="3">Lipoprotein</fullName>
    </recommendedName>
</protein>
<gene>
    <name evidence="1" type="ORF">H4281_30175</name>
</gene>
<dbReference type="RefSeq" id="WP_182894277.1">
    <property type="nucleotide sequence ID" value="NZ_JACGZW010000010.1"/>
</dbReference>
<evidence type="ECO:0000313" key="1">
    <source>
        <dbReference type="EMBL" id="MBB1157431.1"/>
    </source>
</evidence>
<keyword evidence="2" id="KW-1185">Reference proteome</keyword>
<dbReference type="EMBL" id="JACGZW010000010">
    <property type="protein sequence ID" value="MBB1157431.1"/>
    <property type="molecule type" value="Genomic_DNA"/>
</dbReference>
<proteinExistence type="predicted"/>
<reference evidence="1 2" key="1">
    <citation type="submission" date="2020-08" db="EMBL/GenBank/DDBJ databases">
        <title>Amycolatopsis sp. nov. DR6-1 isolated from Dendrobium heterocarpum.</title>
        <authorList>
            <person name="Tedsree N."/>
            <person name="Kuncharoen N."/>
            <person name="Likhitwitayawuid K."/>
            <person name="Tanasupawat S."/>
        </authorList>
    </citation>
    <scope>NUCLEOTIDE SEQUENCE [LARGE SCALE GENOMIC DNA]</scope>
    <source>
        <strain evidence="1 2">DR6-1</strain>
    </source>
</reference>
<comment type="caution">
    <text evidence="1">The sequence shown here is derived from an EMBL/GenBank/DDBJ whole genome shotgun (WGS) entry which is preliminary data.</text>
</comment>
<dbReference type="AlphaFoldDB" id="A0A7W3W239"/>